<dbReference type="RefSeq" id="XP_025359256.1">
    <property type="nucleotide sequence ID" value="XM_025508581.1"/>
</dbReference>
<dbReference type="Pfam" id="PF13410">
    <property type="entry name" value="GST_C_2"/>
    <property type="match status" value="1"/>
</dbReference>
<dbReference type="GeneID" id="37030404"/>
<proteinExistence type="predicted"/>
<dbReference type="AlphaFoldDB" id="A0A316UIA5"/>
<dbReference type="STRING" id="1569628.A0A316UIA5"/>
<name>A0A316UIA5_9BASI</name>
<dbReference type="InterPro" id="IPR004045">
    <property type="entry name" value="Glutathione_S-Trfase_N"/>
</dbReference>
<organism evidence="3 4">
    <name type="scientific">Jaminaea rosea</name>
    <dbReference type="NCBI Taxonomy" id="1569628"/>
    <lineage>
        <taxon>Eukaryota</taxon>
        <taxon>Fungi</taxon>
        <taxon>Dikarya</taxon>
        <taxon>Basidiomycota</taxon>
        <taxon>Ustilaginomycotina</taxon>
        <taxon>Exobasidiomycetes</taxon>
        <taxon>Microstromatales</taxon>
        <taxon>Microstromatales incertae sedis</taxon>
        <taxon>Jaminaea</taxon>
    </lineage>
</organism>
<dbReference type="Gene3D" id="1.20.1050.10">
    <property type="match status" value="1"/>
</dbReference>
<gene>
    <name evidence="3" type="ORF">BDZ90DRAFT_263188</name>
</gene>
<keyword evidence="4" id="KW-1185">Reference proteome</keyword>
<dbReference type="InterPro" id="IPR036282">
    <property type="entry name" value="Glutathione-S-Trfase_C_sf"/>
</dbReference>
<evidence type="ECO:0000313" key="4">
    <source>
        <dbReference type="Proteomes" id="UP000245884"/>
    </source>
</evidence>
<dbReference type="InterPro" id="IPR040079">
    <property type="entry name" value="Glutathione_S-Trfase"/>
</dbReference>
<dbReference type="EMBL" id="KZ819680">
    <property type="protein sequence ID" value="PWN24644.1"/>
    <property type="molecule type" value="Genomic_DNA"/>
</dbReference>
<dbReference type="SFLD" id="SFLDG00358">
    <property type="entry name" value="Main_(cytGST)"/>
    <property type="match status" value="1"/>
</dbReference>
<keyword evidence="3" id="KW-0808">Transferase</keyword>
<dbReference type="SUPFAM" id="SSF52833">
    <property type="entry name" value="Thioredoxin-like"/>
    <property type="match status" value="1"/>
</dbReference>
<evidence type="ECO:0000259" key="2">
    <source>
        <dbReference type="PROSITE" id="PS50405"/>
    </source>
</evidence>
<accession>A0A316UIA5</accession>
<evidence type="ECO:0000313" key="3">
    <source>
        <dbReference type="EMBL" id="PWN24644.1"/>
    </source>
</evidence>
<dbReference type="PANTHER" id="PTHR42673:SF4">
    <property type="entry name" value="MALEYLACETOACETATE ISOMERASE"/>
    <property type="match status" value="1"/>
</dbReference>
<feature type="domain" description="GST N-terminal" evidence="1">
    <location>
        <begin position="6"/>
        <end position="90"/>
    </location>
</feature>
<dbReference type="PROSITE" id="PS50404">
    <property type="entry name" value="GST_NTER"/>
    <property type="match status" value="1"/>
</dbReference>
<dbReference type="Gene3D" id="3.40.30.10">
    <property type="entry name" value="Glutaredoxin"/>
    <property type="match status" value="1"/>
</dbReference>
<sequence length="279" mass="31068">MIDKSSNLTLYDHLSSSFCVQVRIALREKGIPFNSIIPSGLGTGQDRDPSWSSANVRTQVPTLLDDGGATQVFDSTIIIEYLEDKFGRSLLPETPAERAKARQIEDVVQTTYEAINWGWAEVVWGKRGSEELQQKIKREARRQVKVVHEWLTEQLGSQPYFNGNTFGWADVAVAPMVHRGVIYGDGMEPATNSPLAQWHARIMERSAVKQTLDEMEKGAKAMGDSYTTVFAPGRGNKREYGSHRLEFMLKAGGMSVVEEGLKEGTIRFGWPEGKSGDDV</sequence>
<dbReference type="InterPro" id="IPR010987">
    <property type="entry name" value="Glutathione-S-Trfase_C-like"/>
</dbReference>
<dbReference type="Pfam" id="PF13417">
    <property type="entry name" value="GST_N_3"/>
    <property type="match status" value="1"/>
</dbReference>
<dbReference type="GO" id="GO:0004364">
    <property type="term" value="F:glutathione transferase activity"/>
    <property type="evidence" value="ECO:0007669"/>
    <property type="project" value="TreeGrafter"/>
</dbReference>
<dbReference type="OrthoDB" id="249703at2759"/>
<feature type="domain" description="GST C-terminal" evidence="2">
    <location>
        <begin position="94"/>
        <end position="229"/>
    </location>
</feature>
<reference evidence="3 4" key="1">
    <citation type="journal article" date="2018" name="Mol. Biol. Evol.">
        <title>Broad Genomic Sampling Reveals a Smut Pathogenic Ancestry of the Fungal Clade Ustilaginomycotina.</title>
        <authorList>
            <person name="Kijpornyongpan T."/>
            <person name="Mondo S.J."/>
            <person name="Barry K."/>
            <person name="Sandor L."/>
            <person name="Lee J."/>
            <person name="Lipzen A."/>
            <person name="Pangilinan J."/>
            <person name="LaButti K."/>
            <person name="Hainaut M."/>
            <person name="Henrissat B."/>
            <person name="Grigoriev I.V."/>
            <person name="Spatafora J.W."/>
            <person name="Aime M.C."/>
        </authorList>
    </citation>
    <scope>NUCLEOTIDE SEQUENCE [LARGE SCALE GENOMIC DNA]</scope>
    <source>
        <strain evidence="3 4">MCA 5214</strain>
    </source>
</reference>
<dbReference type="PANTHER" id="PTHR42673">
    <property type="entry name" value="MALEYLACETOACETATE ISOMERASE"/>
    <property type="match status" value="1"/>
</dbReference>
<dbReference type="Proteomes" id="UP000245884">
    <property type="component" value="Unassembled WGS sequence"/>
</dbReference>
<dbReference type="GO" id="GO:0006749">
    <property type="term" value="P:glutathione metabolic process"/>
    <property type="evidence" value="ECO:0007669"/>
    <property type="project" value="TreeGrafter"/>
</dbReference>
<dbReference type="PROSITE" id="PS51354">
    <property type="entry name" value="GLUTAREDOXIN_2"/>
    <property type="match status" value="1"/>
</dbReference>
<dbReference type="PROSITE" id="PS50405">
    <property type="entry name" value="GST_CTER"/>
    <property type="match status" value="1"/>
</dbReference>
<dbReference type="SFLD" id="SFLDS00019">
    <property type="entry name" value="Glutathione_Transferase_(cytos"/>
    <property type="match status" value="1"/>
</dbReference>
<dbReference type="InterPro" id="IPR036249">
    <property type="entry name" value="Thioredoxin-like_sf"/>
</dbReference>
<dbReference type="CDD" id="cd00570">
    <property type="entry name" value="GST_N_family"/>
    <property type="match status" value="1"/>
</dbReference>
<dbReference type="GO" id="GO:0006559">
    <property type="term" value="P:L-phenylalanine catabolic process"/>
    <property type="evidence" value="ECO:0007669"/>
    <property type="project" value="TreeGrafter"/>
</dbReference>
<protein>
    <submittedName>
        <fullName evidence="3">Glutathione S-transferase domain-containing protein</fullName>
    </submittedName>
</protein>
<dbReference type="GO" id="GO:0016034">
    <property type="term" value="F:maleylacetoacetate isomerase activity"/>
    <property type="evidence" value="ECO:0007669"/>
    <property type="project" value="TreeGrafter"/>
</dbReference>
<dbReference type="SUPFAM" id="SSF47616">
    <property type="entry name" value="GST C-terminal domain-like"/>
    <property type="match status" value="1"/>
</dbReference>
<evidence type="ECO:0000259" key="1">
    <source>
        <dbReference type="PROSITE" id="PS50404"/>
    </source>
</evidence>